<dbReference type="AlphaFoldDB" id="A0A1N6MSQ0"/>
<evidence type="ECO:0000313" key="4">
    <source>
        <dbReference type="Proteomes" id="UP000196435"/>
    </source>
</evidence>
<dbReference type="Proteomes" id="UP000224871">
    <property type="component" value="Unassembled WGS sequence"/>
</dbReference>
<organism evidence="3 4">
    <name type="scientific">Xenorhabdus innexi</name>
    <dbReference type="NCBI Taxonomy" id="290109"/>
    <lineage>
        <taxon>Bacteria</taxon>
        <taxon>Pseudomonadati</taxon>
        <taxon>Pseudomonadota</taxon>
        <taxon>Gammaproteobacteria</taxon>
        <taxon>Enterobacterales</taxon>
        <taxon>Morganellaceae</taxon>
        <taxon>Xenorhabdus</taxon>
    </lineage>
</organism>
<accession>A0A1N6MSQ0</accession>
<reference evidence="2 5" key="3">
    <citation type="journal article" date="2017" name="Nat. Microbiol.">
        <title>Natural product diversity associated with the nematode symbionts Photorhabdus and Xenorhabdus.</title>
        <authorList>
            <person name="Tobias N.J."/>
            <person name="Wolff H."/>
            <person name="Djahanschiri B."/>
            <person name="Grundmann F."/>
            <person name="Kronenwerth M."/>
            <person name="Shi Y.M."/>
            <person name="Simonyi S."/>
            <person name="Grun P."/>
            <person name="Shapiro-Ilan D."/>
            <person name="Pidot S.J."/>
            <person name="Stinear T.P."/>
            <person name="Ebersberger I."/>
            <person name="Bode H.B."/>
        </authorList>
    </citation>
    <scope>NUCLEOTIDE SEQUENCE [LARGE SCALE GENOMIC DNA]</scope>
    <source>
        <strain evidence="2 5">DSM 16336</strain>
    </source>
</reference>
<reference evidence="4" key="1">
    <citation type="submission" date="2016-12" db="EMBL/GenBank/DDBJ databases">
        <authorList>
            <person name="Gaudriault S."/>
        </authorList>
    </citation>
    <scope>NUCLEOTIDE SEQUENCE [LARGE SCALE GENOMIC DNA]</scope>
    <source>
        <strain evidence="4">HGB1681 (deposited as PTA-6826 in the American Type Culture Collection)</strain>
    </source>
</reference>
<dbReference type="EMBL" id="FTLG01000033">
    <property type="protein sequence ID" value="SIP71872.1"/>
    <property type="molecule type" value="Genomic_DNA"/>
</dbReference>
<evidence type="ECO:0000313" key="2">
    <source>
        <dbReference type="EMBL" id="PHM37307.1"/>
    </source>
</evidence>
<protein>
    <recommendedName>
        <fullName evidence="6">Transmembrane protein</fullName>
    </recommendedName>
</protein>
<feature type="transmembrane region" description="Helical" evidence="1">
    <location>
        <begin position="61"/>
        <end position="79"/>
    </location>
</feature>
<keyword evidence="5" id="KW-1185">Reference proteome</keyword>
<proteinExistence type="predicted"/>
<reference evidence="3" key="2">
    <citation type="submission" date="2016-12" db="EMBL/GenBank/DDBJ databases">
        <authorList>
            <person name="Song W.-J."/>
            <person name="Kurnit D.M."/>
        </authorList>
    </citation>
    <scope>NUCLEOTIDE SEQUENCE [LARGE SCALE GENOMIC DNA]</scope>
    <source>
        <strain evidence="3">HGB1681</strain>
    </source>
</reference>
<gene>
    <name evidence="2" type="ORF">Xinn_00980</name>
    <name evidence="3" type="ORF">XIS1_1280002</name>
</gene>
<keyword evidence="1" id="KW-0472">Membrane</keyword>
<sequence length="327" mass="38791">MNMSQKPFEPYHDTPPNLLIDQQESLLAMPMEKKSYEALKSYLPLNSVDDTQCTLRNPQRLVRIMVLFPLLIAVLLIFHHNVVDFLVQKKDDDVNILRWVKIIREEYGEDFYLRKDLPNKIESARFIGNDKTVSFWKYLYYRYNYFHASTKILIQDFFLFGTLLAFSLVLIYTCFFWRLQAPIFIDRNRQLFFSWYKGKVYAARYSQVGISYQAGPGKITQVMGLAMYTLNNDNSLIYKPFQLCLAYLSFWGFNSKLQQDEAHAFIIKYLIKGKDAVAATDYKRFPALFLFKDKKPVNFDEQMERILMELDKRDNEKTSNTNERENK</sequence>
<evidence type="ECO:0000256" key="1">
    <source>
        <dbReference type="SAM" id="Phobius"/>
    </source>
</evidence>
<evidence type="ECO:0000313" key="5">
    <source>
        <dbReference type="Proteomes" id="UP000224871"/>
    </source>
</evidence>
<keyword evidence="1" id="KW-1133">Transmembrane helix</keyword>
<evidence type="ECO:0008006" key="6">
    <source>
        <dbReference type="Google" id="ProtNLM"/>
    </source>
</evidence>
<evidence type="ECO:0000313" key="3">
    <source>
        <dbReference type="EMBL" id="SIP71872.1"/>
    </source>
</evidence>
<keyword evidence="1" id="KW-0812">Transmembrane</keyword>
<dbReference type="RefSeq" id="WP_086955173.1">
    <property type="nucleotide sequence ID" value="NZ_CAWNQC010000281.1"/>
</dbReference>
<dbReference type="EMBL" id="NIBU01000008">
    <property type="protein sequence ID" value="PHM37307.1"/>
    <property type="molecule type" value="Genomic_DNA"/>
</dbReference>
<name>A0A1N6MSQ0_9GAMM</name>
<dbReference type="OrthoDB" id="6441816at2"/>
<feature type="transmembrane region" description="Helical" evidence="1">
    <location>
        <begin position="157"/>
        <end position="179"/>
    </location>
</feature>
<dbReference type="Proteomes" id="UP000196435">
    <property type="component" value="Unassembled WGS sequence"/>
</dbReference>